<comment type="caution">
    <text evidence="2">The sequence shown here is derived from an EMBL/GenBank/DDBJ whole genome shotgun (WGS) entry which is preliminary data.</text>
</comment>
<evidence type="ECO:0000313" key="3">
    <source>
        <dbReference type="Proteomes" id="UP000636010"/>
    </source>
</evidence>
<gene>
    <name evidence="2" type="ORF">GCM10011506_25340</name>
</gene>
<sequence length="118" mass="12992">MIATTKLKSLRSIGLILTLGFFTISGGYATSDSIKEEKKKTEDSEKKSNLDPDKKGIKADSISNFTKKVEAKTDSTASKSQNPSSMSSMSYNILFQVIYRFSFSEIFDSPSSSEIVSH</sequence>
<dbReference type="EMBL" id="BMEC01000008">
    <property type="protein sequence ID" value="GGC38844.1"/>
    <property type="molecule type" value="Genomic_DNA"/>
</dbReference>
<dbReference type="RefSeq" id="WP_188463968.1">
    <property type="nucleotide sequence ID" value="NZ_BAABHU010000008.1"/>
</dbReference>
<organism evidence="2 3">
    <name type="scientific">Marivirga lumbricoides</name>
    <dbReference type="NCBI Taxonomy" id="1046115"/>
    <lineage>
        <taxon>Bacteria</taxon>
        <taxon>Pseudomonadati</taxon>
        <taxon>Bacteroidota</taxon>
        <taxon>Cytophagia</taxon>
        <taxon>Cytophagales</taxon>
        <taxon>Marivirgaceae</taxon>
        <taxon>Marivirga</taxon>
    </lineage>
</organism>
<feature type="region of interest" description="Disordered" evidence="1">
    <location>
        <begin position="32"/>
        <end position="58"/>
    </location>
</feature>
<protein>
    <submittedName>
        <fullName evidence="2">Uncharacterized protein</fullName>
    </submittedName>
</protein>
<keyword evidence="3" id="KW-1185">Reference proteome</keyword>
<proteinExistence type="predicted"/>
<name>A0ABQ1MHR2_9BACT</name>
<reference evidence="3" key="1">
    <citation type="journal article" date="2019" name="Int. J. Syst. Evol. Microbiol.">
        <title>The Global Catalogue of Microorganisms (GCM) 10K type strain sequencing project: providing services to taxonomists for standard genome sequencing and annotation.</title>
        <authorList>
            <consortium name="The Broad Institute Genomics Platform"/>
            <consortium name="The Broad Institute Genome Sequencing Center for Infectious Disease"/>
            <person name="Wu L."/>
            <person name="Ma J."/>
        </authorList>
    </citation>
    <scope>NUCLEOTIDE SEQUENCE [LARGE SCALE GENOMIC DNA]</scope>
    <source>
        <strain evidence="3">CGMCC 1.10832</strain>
    </source>
</reference>
<accession>A0ABQ1MHR2</accession>
<evidence type="ECO:0000313" key="2">
    <source>
        <dbReference type="EMBL" id="GGC38844.1"/>
    </source>
</evidence>
<dbReference type="Proteomes" id="UP000636010">
    <property type="component" value="Unassembled WGS sequence"/>
</dbReference>
<feature type="compositionally biased region" description="Basic and acidic residues" evidence="1">
    <location>
        <begin position="33"/>
        <end position="58"/>
    </location>
</feature>
<evidence type="ECO:0000256" key="1">
    <source>
        <dbReference type="SAM" id="MobiDB-lite"/>
    </source>
</evidence>